<dbReference type="STRING" id="536979.SAMN04488055_1723"/>
<gene>
    <name evidence="3" type="ORF">SAMN04488055_1723</name>
</gene>
<dbReference type="Pfam" id="PF08327">
    <property type="entry name" value="AHSA1"/>
    <property type="match status" value="1"/>
</dbReference>
<dbReference type="RefSeq" id="WP_074238845.1">
    <property type="nucleotide sequence ID" value="NZ_FSRA01000001.1"/>
</dbReference>
<dbReference type="CDD" id="cd07814">
    <property type="entry name" value="SRPBCC_CalC_Aha1-like"/>
    <property type="match status" value="1"/>
</dbReference>
<dbReference type="InterPro" id="IPR013538">
    <property type="entry name" value="ASHA1/2-like_C"/>
</dbReference>
<comment type="similarity">
    <text evidence="1">Belongs to the AHA1 family.</text>
</comment>
<dbReference type="Gene3D" id="3.30.530.20">
    <property type="match status" value="1"/>
</dbReference>
<evidence type="ECO:0000259" key="2">
    <source>
        <dbReference type="Pfam" id="PF08327"/>
    </source>
</evidence>
<keyword evidence="4" id="KW-1185">Reference proteome</keyword>
<sequence length="160" mass="17940">MVTKNEDVLISRIVDAPREQVFQAWTDPAGLEQWFAPKGCTIHFKQIDIREGGTFHSVIKNPAYKDCWCVGTYLEIVKPERIVFTMVNADENGNPLTAVEAGMDPEWPVSTTVTVTLGAIGNKTEFTLHQTVNEAIAKRTGAHPSWLQMLDILEAYLHKK</sequence>
<proteinExistence type="inferred from homology"/>
<evidence type="ECO:0000313" key="4">
    <source>
        <dbReference type="Proteomes" id="UP000185003"/>
    </source>
</evidence>
<accession>A0A1N6EN83</accession>
<dbReference type="OrthoDB" id="384974at2"/>
<dbReference type="SUPFAM" id="SSF55961">
    <property type="entry name" value="Bet v1-like"/>
    <property type="match status" value="1"/>
</dbReference>
<dbReference type="InterPro" id="IPR023393">
    <property type="entry name" value="START-like_dom_sf"/>
</dbReference>
<dbReference type="EMBL" id="FSRA01000001">
    <property type="protein sequence ID" value="SIN84438.1"/>
    <property type="molecule type" value="Genomic_DNA"/>
</dbReference>
<evidence type="ECO:0000313" key="3">
    <source>
        <dbReference type="EMBL" id="SIN84438.1"/>
    </source>
</evidence>
<feature type="domain" description="Activator of Hsp90 ATPase homologue 1/2-like C-terminal" evidence="2">
    <location>
        <begin position="15"/>
        <end position="157"/>
    </location>
</feature>
<reference evidence="3 4" key="1">
    <citation type="submission" date="2016-11" db="EMBL/GenBank/DDBJ databases">
        <authorList>
            <person name="Jaros S."/>
            <person name="Januszkiewicz K."/>
            <person name="Wedrychowicz H."/>
        </authorList>
    </citation>
    <scope>NUCLEOTIDE SEQUENCE [LARGE SCALE GENOMIC DNA]</scope>
    <source>
        <strain evidence="3 4">DSM 24787</strain>
    </source>
</reference>
<evidence type="ECO:0000256" key="1">
    <source>
        <dbReference type="ARBA" id="ARBA00006817"/>
    </source>
</evidence>
<dbReference type="AlphaFoldDB" id="A0A1N6EN83"/>
<dbReference type="Proteomes" id="UP000185003">
    <property type="component" value="Unassembled WGS sequence"/>
</dbReference>
<protein>
    <submittedName>
        <fullName evidence="3">Uncharacterized conserved protein YndB, AHSA1/START domain</fullName>
    </submittedName>
</protein>
<organism evidence="3 4">
    <name type="scientific">Chitinophaga niabensis</name>
    <dbReference type="NCBI Taxonomy" id="536979"/>
    <lineage>
        <taxon>Bacteria</taxon>
        <taxon>Pseudomonadati</taxon>
        <taxon>Bacteroidota</taxon>
        <taxon>Chitinophagia</taxon>
        <taxon>Chitinophagales</taxon>
        <taxon>Chitinophagaceae</taxon>
        <taxon>Chitinophaga</taxon>
    </lineage>
</organism>
<name>A0A1N6EN83_9BACT</name>